<dbReference type="PANTHER" id="PTHR30258">
    <property type="entry name" value="TYPE II SECRETION SYSTEM PROTEIN GSPE-RELATED"/>
    <property type="match status" value="1"/>
</dbReference>
<dbReference type="Gene3D" id="1.10.40.70">
    <property type="match status" value="2"/>
</dbReference>
<feature type="domain" description="Type II secretion system protein GspE N-terminal" evidence="5">
    <location>
        <begin position="62"/>
        <end position="146"/>
    </location>
</feature>
<dbReference type="FunFam" id="3.30.300.160:FF:000002">
    <property type="entry name" value="Type II secretion system protein E"/>
    <property type="match status" value="1"/>
</dbReference>
<sequence>MALSIGDRRLGAILLEQGYVNDTDLQRALDRHSEVGGRLADILIDSSMVGEKRIARAVEEALGIPLVSLTQLEPDPKAIAAVPAEAAQASQAFPFALDGATLRVAFVDPLSSMNIETIEDESGYAVEPYQALRSHLNWAIAEHYPELGLNAQKPIEAGEQVSLLGQKMLQRGLITDAQINQALELQKQTGDPLGAALIELGFITEDQLYETLAEQSNTVFVRNPRDYEPDESVLGLMLRADALRLTSVPVRDQGDHVLVITSDQRRRADLESIIGRPVQLALAKPADVEMLIDRLYPQRGRLGEAMVNAGTLSRDQLREALQVQARSGKVKPLGEVIVDLGFAEADEISEAIEKQNTGGGRLEDTLVQSGKLSPEMLARSLAAQLGYEYLDPQQSPPDPKVAQLIPEATARRFVVVPVRMQGDALVVAMKDPRNVFALDDLRLIAGREIIPAVMAERDIIRLIERYFGSNDMAELNKKLAETGRTREREREDADLNASLDDNAVVRVVDSIIREAALQDVSDIHIEPTEHNVKVRYRIDGDMRDHMELPKAAGPAIAARIKILGNLDIAERRIPQDGRVRFRRGSIDLDLRLSTLPTVYGEKSVMRLLQKASNIPEVEQLGFSDHNFQRFLDTIEKPYGIFLITGPTGSGKSFSSFSILKRIATSDKNTTTVEDPVEYEIPGINQTQVNTTAGLTFARALRAFLRQDPDIIFVGEIRDAETAKIATEAALTGHLVLATLHTNDAPGAVTRLEEMGVEHFNISAALIGVLAQRLVRRICQECKTETNADPDTLRRLGLRDEELQGATLYHGTGCNRCGGTGYKGRTAIHELMVVDDPLRRAIGGGKSAAEIRDVAVEQSNMRTLRQDGIEKALRGITTLEEVLGSTSN</sequence>
<evidence type="ECO:0000256" key="3">
    <source>
        <dbReference type="ARBA" id="ARBA00022840"/>
    </source>
</evidence>
<dbReference type="InterPro" id="IPR027417">
    <property type="entry name" value="P-loop_NTPase"/>
</dbReference>
<dbReference type="KEGG" id="dmr:Deima_0022"/>
<keyword evidence="3" id="KW-0067">ATP-binding</keyword>
<evidence type="ECO:0000256" key="2">
    <source>
        <dbReference type="ARBA" id="ARBA00022741"/>
    </source>
</evidence>
<dbReference type="STRING" id="709986.Deima_0022"/>
<evidence type="ECO:0000313" key="7">
    <source>
        <dbReference type="Proteomes" id="UP000008635"/>
    </source>
</evidence>
<reference evidence="7" key="2">
    <citation type="submission" date="2011-01" db="EMBL/GenBank/DDBJ databases">
        <title>The complete genome of Deinococcus maricopensis DSM 21211.</title>
        <authorList>
            <consortium name="US DOE Joint Genome Institute (JGI-PGF)"/>
            <person name="Lucas S."/>
            <person name="Copeland A."/>
            <person name="Lapidus A."/>
            <person name="Goodwin L."/>
            <person name="Pitluck S."/>
            <person name="Kyrpides N."/>
            <person name="Mavromatis K."/>
            <person name="Pagani I."/>
            <person name="Ivanova N."/>
            <person name="Ovchinnikova G."/>
            <person name="Zeytun A."/>
            <person name="Detter J.C."/>
            <person name="Han C."/>
            <person name="Land M."/>
            <person name="Hauser L."/>
            <person name="Markowitz V."/>
            <person name="Cheng J.-F."/>
            <person name="Hugenholtz P."/>
            <person name="Woyke T."/>
            <person name="Wu D."/>
            <person name="Pukall R."/>
            <person name="Gehrich-Schroeter G."/>
            <person name="Brambilla E."/>
            <person name="Klenk H.-P."/>
            <person name="Eisen J.A."/>
        </authorList>
    </citation>
    <scope>NUCLEOTIDE SEQUENCE [LARGE SCALE GENOMIC DNA]</scope>
    <source>
        <strain evidence="7">DSM 21211 / LMG 22137 / NRRL B-23946 / LB-34</strain>
    </source>
</reference>
<dbReference type="Gene3D" id="3.30.300.160">
    <property type="entry name" value="Type II secretion system, protein E, N-terminal domain"/>
    <property type="match status" value="2"/>
</dbReference>
<dbReference type="InterPro" id="IPR001482">
    <property type="entry name" value="T2SS/T4SS_dom"/>
</dbReference>
<feature type="domain" description="Bacterial type II secretion system protein E" evidence="4">
    <location>
        <begin position="500"/>
        <end position="882"/>
    </location>
</feature>
<evidence type="ECO:0000256" key="1">
    <source>
        <dbReference type="ARBA" id="ARBA00006611"/>
    </source>
</evidence>
<name>E8U3Z2_DEIML</name>
<dbReference type="InterPro" id="IPR007831">
    <property type="entry name" value="T2SS_GspE_N"/>
</dbReference>
<dbReference type="SUPFAM" id="SSF160246">
    <property type="entry name" value="EspE N-terminal domain-like"/>
    <property type="match status" value="3"/>
</dbReference>
<dbReference type="FunFam" id="3.40.50.300:FF:000398">
    <property type="entry name" value="Type IV pilus assembly ATPase PilB"/>
    <property type="match status" value="1"/>
</dbReference>
<gene>
    <name evidence="6" type="ordered locus">Deima_0022</name>
</gene>
<dbReference type="InterPro" id="IPR037257">
    <property type="entry name" value="T2SS_E_N_sf"/>
</dbReference>
<dbReference type="PANTHER" id="PTHR30258:SF1">
    <property type="entry name" value="PROTEIN TRANSPORT PROTEIN HOFB HOMOLOG"/>
    <property type="match status" value="1"/>
</dbReference>
<dbReference type="Gene3D" id="3.40.50.300">
    <property type="entry name" value="P-loop containing nucleotide triphosphate hydrolases"/>
    <property type="match status" value="1"/>
</dbReference>
<protein>
    <submittedName>
        <fullName evidence="6">Type II secretion system protein E</fullName>
    </submittedName>
</protein>
<dbReference type="Pfam" id="PF00437">
    <property type="entry name" value="T2SSE"/>
    <property type="match status" value="1"/>
</dbReference>
<keyword evidence="2" id="KW-0547">Nucleotide-binding</keyword>
<dbReference type="GO" id="GO:0005524">
    <property type="term" value="F:ATP binding"/>
    <property type="evidence" value="ECO:0007669"/>
    <property type="project" value="UniProtKB-KW"/>
</dbReference>
<dbReference type="Gene3D" id="3.30.450.90">
    <property type="match status" value="1"/>
</dbReference>
<proteinExistence type="inferred from homology"/>
<dbReference type="CDD" id="cd01129">
    <property type="entry name" value="PulE-GspE-like"/>
    <property type="match status" value="1"/>
</dbReference>
<dbReference type="GO" id="GO:0016887">
    <property type="term" value="F:ATP hydrolysis activity"/>
    <property type="evidence" value="ECO:0007669"/>
    <property type="project" value="TreeGrafter"/>
</dbReference>
<dbReference type="Pfam" id="PF05157">
    <property type="entry name" value="MshEN"/>
    <property type="match status" value="3"/>
</dbReference>
<dbReference type="HOGENOM" id="CLU_013446_8_0_0"/>
<dbReference type="eggNOG" id="COG2804">
    <property type="taxonomic scope" value="Bacteria"/>
</dbReference>
<feature type="domain" description="Type II secretion system protein GspE N-terminal" evidence="5">
    <location>
        <begin position="385"/>
        <end position="469"/>
    </location>
</feature>
<accession>E8U3Z2</accession>
<comment type="similarity">
    <text evidence="1">Belongs to the GSP E family.</text>
</comment>
<evidence type="ECO:0000313" key="6">
    <source>
        <dbReference type="EMBL" id="ADV65686.1"/>
    </source>
</evidence>
<evidence type="ECO:0000259" key="5">
    <source>
        <dbReference type="Pfam" id="PF05157"/>
    </source>
</evidence>
<keyword evidence="7" id="KW-1185">Reference proteome</keyword>
<feature type="domain" description="Type II secretion system protein GspE N-terminal" evidence="5">
    <location>
        <begin position="223"/>
        <end position="301"/>
    </location>
</feature>
<evidence type="ECO:0000259" key="4">
    <source>
        <dbReference type="Pfam" id="PF00437"/>
    </source>
</evidence>
<dbReference type="OrthoDB" id="9808272at2"/>
<reference evidence="6 7" key="1">
    <citation type="journal article" date="2011" name="Stand. Genomic Sci.">
        <title>Complete genome sequence of Deinococcus maricopensis type strain (LB-34).</title>
        <authorList>
            <person name="Pukall R."/>
            <person name="Zeytun A."/>
            <person name="Lucas S."/>
            <person name="Lapidus A."/>
            <person name="Hammon N."/>
            <person name="Deshpande S."/>
            <person name="Nolan M."/>
            <person name="Cheng J.F."/>
            <person name="Pitluck S."/>
            <person name="Liolios K."/>
            <person name="Pagani I."/>
            <person name="Mikhailova N."/>
            <person name="Ivanova N."/>
            <person name="Mavromatis K."/>
            <person name="Pati A."/>
            <person name="Tapia R."/>
            <person name="Han C."/>
            <person name="Goodwin L."/>
            <person name="Chen A."/>
            <person name="Palaniappan K."/>
            <person name="Land M."/>
            <person name="Hauser L."/>
            <person name="Chang Y.J."/>
            <person name="Jeffries C.D."/>
            <person name="Brambilla E.M."/>
            <person name="Rohde M."/>
            <person name="Goker M."/>
            <person name="Detter J.C."/>
            <person name="Woyke T."/>
            <person name="Bristow J."/>
            <person name="Eisen J.A."/>
            <person name="Markowitz V."/>
            <person name="Hugenholtz P."/>
            <person name="Kyrpides N.C."/>
            <person name="Klenk H.P."/>
        </authorList>
    </citation>
    <scope>NUCLEOTIDE SEQUENCE [LARGE SCALE GENOMIC DNA]</scope>
    <source>
        <strain evidence="7">DSM 21211 / LMG 22137 / NRRL B-23946 / LB-34</strain>
    </source>
</reference>
<dbReference type="Proteomes" id="UP000008635">
    <property type="component" value="Chromosome"/>
</dbReference>
<dbReference type="AlphaFoldDB" id="E8U3Z2"/>
<dbReference type="EMBL" id="CP002454">
    <property type="protein sequence ID" value="ADV65686.1"/>
    <property type="molecule type" value="Genomic_DNA"/>
</dbReference>
<dbReference type="RefSeq" id="WP_013555191.1">
    <property type="nucleotide sequence ID" value="NC_014958.1"/>
</dbReference>
<organism evidence="6 7">
    <name type="scientific">Deinococcus maricopensis (strain DSM 21211 / LMG 22137 / NRRL B-23946 / LB-34)</name>
    <dbReference type="NCBI Taxonomy" id="709986"/>
    <lineage>
        <taxon>Bacteria</taxon>
        <taxon>Thermotogati</taxon>
        <taxon>Deinococcota</taxon>
        <taxon>Deinococci</taxon>
        <taxon>Deinococcales</taxon>
        <taxon>Deinococcaceae</taxon>
        <taxon>Deinococcus</taxon>
    </lineage>
</organism>
<dbReference type="SUPFAM" id="SSF52540">
    <property type="entry name" value="P-loop containing nucleoside triphosphate hydrolases"/>
    <property type="match status" value="1"/>
</dbReference>
<dbReference type="GO" id="GO:0005886">
    <property type="term" value="C:plasma membrane"/>
    <property type="evidence" value="ECO:0007669"/>
    <property type="project" value="TreeGrafter"/>
</dbReference>